<evidence type="ECO:0000256" key="5">
    <source>
        <dbReference type="HAMAP-Rule" id="MF_00651"/>
    </source>
</evidence>
<dbReference type="InterPro" id="IPR006641">
    <property type="entry name" value="YqgF/RNaseH-like_dom"/>
</dbReference>
<dbReference type="SUPFAM" id="SSF53098">
    <property type="entry name" value="Ribonuclease H-like"/>
    <property type="match status" value="1"/>
</dbReference>
<dbReference type="GO" id="GO:0004518">
    <property type="term" value="F:nuclease activity"/>
    <property type="evidence" value="ECO:0007669"/>
    <property type="project" value="UniProtKB-KW"/>
</dbReference>
<comment type="subcellular location">
    <subcellularLocation>
        <location evidence="5">Cytoplasm</location>
    </subcellularLocation>
</comment>
<keyword evidence="2 5" id="KW-0690">Ribosome biogenesis</keyword>
<dbReference type="CDD" id="cd16964">
    <property type="entry name" value="YqgF"/>
    <property type="match status" value="1"/>
</dbReference>
<evidence type="ECO:0000256" key="2">
    <source>
        <dbReference type="ARBA" id="ARBA00022517"/>
    </source>
</evidence>
<dbReference type="InterPro" id="IPR037027">
    <property type="entry name" value="YqgF/RNaseH-like_dom_sf"/>
</dbReference>
<dbReference type="EC" id="3.1.-.-" evidence="5"/>
<dbReference type="InterPro" id="IPR012337">
    <property type="entry name" value="RNaseH-like_sf"/>
</dbReference>
<name>A0A7K1GEA0_9FLAO</name>
<dbReference type="Proteomes" id="UP000447545">
    <property type="component" value="Unassembled WGS sequence"/>
</dbReference>
<evidence type="ECO:0000256" key="4">
    <source>
        <dbReference type="ARBA" id="ARBA00022801"/>
    </source>
</evidence>
<keyword evidence="4 5" id="KW-0378">Hydrolase</keyword>
<accession>A0A7K1GEA0</accession>
<dbReference type="AlphaFoldDB" id="A0A7K1GEA0"/>
<dbReference type="HAMAP" id="MF_00651">
    <property type="entry name" value="Nuclease_YqgF"/>
    <property type="match status" value="1"/>
</dbReference>
<dbReference type="GO" id="GO:0000967">
    <property type="term" value="P:rRNA 5'-end processing"/>
    <property type="evidence" value="ECO:0007669"/>
    <property type="project" value="UniProtKB-UniRule"/>
</dbReference>
<evidence type="ECO:0000256" key="1">
    <source>
        <dbReference type="ARBA" id="ARBA00022490"/>
    </source>
</evidence>
<dbReference type="GO" id="GO:0005829">
    <property type="term" value="C:cytosol"/>
    <property type="evidence" value="ECO:0007669"/>
    <property type="project" value="TreeGrafter"/>
</dbReference>
<dbReference type="Gene3D" id="3.30.420.140">
    <property type="entry name" value="YqgF/RNase H-like domain"/>
    <property type="match status" value="1"/>
</dbReference>
<comment type="caution">
    <text evidence="7">The sequence shown here is derived from an EMBL/GenBank/DDBJ whole genome shotgun (WGS) entry which is preliminary data.</text>
</comment>
<feature type="domain" description="YqgF/RNase H-like" evidence="6">
    <location>
        <begin position="2"/>
        <end position="100"/>
    </location>
</feature>
<protein>
    <recommendedName>
        <fullName evidence="5">Putative pre-16S rRNA nuclease</fullName>
        <ecNumber evidence="5">3.1.-.-</ecNumber>
    </recommendedName>
</protein>
<dbReference type="PANTHER" id="PTHR33317:SF4">
    <property type="entry name" value="POLYNUCLEOTIDYL TRANSFERASE, RIBONUCLEASE H-LIKE SUPERFAMILY PROTEIN"/>
    <property type="match status" value="1"/>
</dbReference>
<organism evidence="7 8">
    <name type="scientific">Winogradskyella ouciana</name>
    <dbReference type="NCBI Taxonomy" id="2608631"/>
    <lineage>
        <taxon>Bacteria</taxon>
        <taxon>Pseudomonadati</taxon>
        <taxon>Bacteroidota</taxon>
        <taxon>Flavobacteriia</taxon>
        <taxon>Flavobacteriales</taxon>
        <taxon>Flavobacteriaceae</taxon>
        <taxon>Winogradskyella</taxon>
    </lineage>
</organism>
<dbReference type="Pfam" id="PF03652">
    <property type="entry name" value="RuvX"/>
    <property type="match status" value="1"/>
</dbReference>
<keyword evidence="8" id="KW-1185">Reference proteome</keyword>
<sequence length="137" mass="15354">MGRILAIDYGTKRTGLAVTDDMQIIASGLTTVDTKDLLTFLKDYIATENVEKFVVGEPKQMDNTASESEVYIQKFLEKLAKAIPDIPVERVDERFTSKMAFQTMIDSGLKKKQRRNKALIDEISATLILQSYLASNS</sequence>
<dbReference type="EMBL" id="WJYA01000007">
    <property type="protein sequence ID" value="MTE27630.1"/>
    <property type="molecule type" value="Genomic_DNA"/>
</dbReference>
<gene>
    <name evidence="7" type="primary">ruvX</name>
    <name evidence="7" type="ORF">F1003_11865</name>
</gene>
<dbReference type="GO" id="GO:0016788">
    <property type="term" value="F:hydrolase activity, acting on ester bonds"/>
    <property type="evidence" value="ECO:0007669"/>
    <property type="project" value="UniProtKB-UniRule"/>
</dbReference>
<evidence type="ECO:0000313" key="8">
    <source>
        <dbReference type="Proteomes" id="UP000447545"/>
    </source>
</evidence>
<dbReference type="PANTHER" id="PTHR33317">
    <property type="entry name" value="POLYNUCLEOTIDYL TRANSFERASE, RIBONUCLEASE H-LIKE SUPERFAMILY PROTEIN"/>
    <property type="match status" value="1"/>
</dbReference>
<keyword evidence="1 5" id="KW-0963">Cytoplasm</keyword>
<comment type="function">
    <text evidence="5">Could be a nuclease involved in processing of the 5'-end of pre-16S rRNA.</text>
</comment>
<dbReference type="RefSeq" id="WP_155089654.1">
    <property type="nucleotide sequence ID" value="NZ_WJYA01000007.1"/>
</dbReference>
<dbReference type="InterPro" id="IPR005227">
    <property type="entry name" value="YqgF"/>
</dbReference>
<evidence type="ECO:0000259" key="6">
    <source>
        <dbReference type="SMART" id="SM00732"/>
    </source>
</evidence>
<comment type="similarity">
    <text evidence="5">Belongs to the YqgF HJR family.</text>
</comment>
<dbReference type="SMART" id="SM00732">
    <property type="entry name" value="YqgFc"/>
    <property type="match status" value="1"/>
</dbReference>
<dbReference type="NCBIfam" id="TIGR00250">
    <property type="entry name" value="RNAse_H_YqgF"/>
    <property type="match status" value="1"/>
</dbReference>
<proteinExistence type="inferred from homology"/>
<evidence type="ECO:0000313" key="7">
    <source>
        <dbReference type="EMBL" id="MTE27630.1"/>
    </source>
</evidence>
<keyword evidence="3 5" id="KW-0540">Nuclease</keyword>
<evidence type="ECO:0000256" key="3">
    <source>
        <dbReference type="ARBA" id="ARBA00022722"/>
    </source>
</evidence>
<reference evidence="7 8" key="1">
    <citation type="submission" date="2019-11" db="EMBL/GenBank/DDBJ databases">
        <title>Winogradskyella ouciana sp. nov., isolated from the hadal seawater of the Mariana Trench.</title>
        <authorList>
            <person name="Liu R."/>
        </authorList>
    </citation>
    <scope>NUCLEOTIDE SEQUENCE [LARGE SCALE GENOMIC DNA]</scope>
    <source>
        <strain evidence="7 8">ZXX205</strain>
    </source>
</reference>